<evidence type="ECO:0000313" key="1">
    <source>
        <dbReference type="EMBL" id="KAK3063643.1"/>
    </source>
</evidence>
<organism evidence="1 2">
    <name type="scientific">Coniosporium uncinatum</name>
    <dbReference type="NCBI Taxonomy" id="93489"/>
    <lineage>
        <taxon>Eukaryota</taxon>
        <taxon>Fungi</taxon>
        <taxon>Dikarya</taxon>
        <taxon>Ascomycota</taxon>
        <taxon>Pezizomycotina</taxon>
        <taxon>Dothideomycetes</taxon>
        <taxon>Dothideomycetes incertae sedis</taxon>
        <taxon>Coniosporium</taxon>
    </lineage>
</organism>
<sequence>MTDTTTVTCRRIGQGFCGTVWADDTGYGDAIKREDGGPGRSLRNDYIMHQRAFNALSTSQLSSVHIPRCHRFVSANDRRWWDAHIRKFLVQFRQPCNALVTDRIPPFSLSVREKLIDLYCPEKLRAASSGRSQTRTASFGRTWAEGGEWRNRIEELELDAVVYARVMAETLAVLYWVAHIDGSDVEFVLAPERQGETGRVVESGVLGEHTVWLLDFDCCRDMSQDEAGVEQAVAAFYKNDPFFSRPGRENERDRLLWKTFRERFLEASGQILGSETSLARLWVKMIEAKG</sequence>
<protein>
    <submittedName>
        <fullName evidence="1">Uncharacterized protein</fullName>
    </submittedName>
</protein>
<accession>A0ACC3D8Y0</accession>
<evidence type="ECO:0000313" key="2">
    <source>
        <dbReference type="Proteomes" id="UP001186974"/>
    </source>
</evidence>
<name>A0ACC3D8Y0_9PEZI</name>
<dbReference type="Proteomes" id="UP001186974">
    <property type="component" value="Unassembled WGS sequence"/>
</dbReference>
<dbReference type="EMBL" id="JAWDJW010006769">
    <property type="protein sequence ID" value="KAK3063643.1"/>
    <property type="molecule type" value="Genomic_DNA"/>
</dbReference>
<keyword evidence="2" id="KW-1185">Reference proteome</keyword>
<proteinExistence type="predicted"/>
<gene>
    <name evidence="1" type="ORF">LTS18_013890</name>
</gene>
<comment type="caution">
    <text evidence="1">The sequence shown here is derived from an EMBL/GenBank/DDBJ whole genome shotgun (WGS) entry which is preliminary data.</text>
</comment>
<reference evidence="1" key="1">
    <citation type="submission" date="2024-09" db="EMBL/GenBank/DDBJ databases">
        <title>Black Yeasts Isolated from many extreme environments.</title>
        <authorList>
            <person name="Coleine C."/>
            <person name="Stajich J.E."/>
            <person name="Selbmann L."/>
        </authorList>
    </citation>
    <scope>NUCLEOTIDE SEQUENCE</scope>
    <source>
        <strain evidence="1">CCFEE 5737</strain>
    </source>
</reference>